<keyword evidence="2" id="KW-0067">ATP-binding</keyword>
<accession>A0A558CX88</accession>
<dbReference type="Gene3D" id="1.10.10.10">
    <property type="entry name" value="Winged helix-like DNA-binding domain superfamily/Winged helix DNA-binding domain"/>
    <property type="match status" value="1"/>
</dbReference>
<dbReference type="InterPro" id="IPR036597">
    <property type="entry name" value="Fido-like_dom_sf"/>
</dbReference>
<comment type="caution">
    <text evidence="4">The sequence shown here is derived from an EMBL/GenBank/DDBJ whole genome shotgun (WGS) entry which is preliminary data.</text>
</comment>
<sequence length="586" mass="65773">MSWIWEHKDWPDFRFDEERFQSRVEEIQRQADRLIGSVEALSGEAQAETIVDLLVSEAIKTSSIEGEELDRESVRSSIKAYLGFAPKGTQSRDPKAAGVAALMVDVRKHWNDPLTEELLCNWQSMVVQEGILHSPLRGAYRSHESPMQVVSGAIGYEQVHYEAPPSSQVPAEMARFIEWYNATAPIDGVEQIPGPIRAGIAHARFEHIHPFEDGNGRVGRAIVDHALSQAERFPALASLSTSIEQERRAYYEHLEASGKGGLDANDWLDFFVGIVSRAQELTKNEVEFIVGKTRYYDKFHSQLNERQLKAVGRIFAEGTKGFEGGLTTKKYMSITKCGRGTAFRDLNDLLEKGAVTQTGVGRGTRYELAKVESTLPTGWNRENSKQHGDREMGLAPNTFSDKEIESLEEKITEIYEYTDPSDDTTVMQALESADISQIEAALERLTDMDIRFNDLLADIAPSEWRVVSMDHEAFKERHDQATGSASHQLKDNLFKAVGKELDSDVWEANQGVNYVGDVVRLDQNYLYLQLSENSVSAHALNQMSPDQVEKLLDQIAVGDYVHVNEVGDAEKVERPLAQERDRGNSH</sequence>
<reference evidence="4 5" key="1">
    <citation type="submission" date="2019-07" db="EMBL/GenBank/DDBJ databases">
        <title>The pathways for chlorine oxyanion respiration interact through the shared metabolite chlorate.</title>
        <authorList>
            <person name="Barnum T.P."/>
            <person name="Cheng Y."/>
            <person name="Hill K.A."/>
            <person name="Lucas L.N."/>
            <person name="Carlson H.K."/>
            <person name="Coates J.D."/>
        </authorList>
    </citation>
    <scope>NUCLEOTIDE SEQUENCE [LARGE SCALE GENOMIC DNA]</scope>
    <source>
        <strain evidence="4">BK-3</strain>
    </source>
</reference>
<dbReference type="Pfam" id="PF13776">
    <property type="entry name" value="DUF4172"/>
    <property type="match status" value="1"/>
</dbReference>
<keyword evidence="2" id="KW-0547">Nucleotide-binding</keyword>
<evidence type="ECO:0000313" key="5">
    <source>
        <dbReference type="Proteomes" id="UP000317355"/>
    </source>
</evidence>
<dbReference type="Gene3D" id="1.10.3290.10">
    <property type="entry name" value="Fido-like domain"/>
    <property type="match status" value="1"/>
</dbReference>
<feature type="binding site" evidence="2">
    <location>
        <begin position="250"/>
        <end position="251"/>
    </location>
    <ligand>
        <name>ATP</name>
        <dbReference type="ChEBI" id="CHEBI:30616"/>
    </ligand>
</feature>
<evidence type="ECO:0000313" key="4">
    <source>
        <dbReference type="EMBL" id="TVT53388.1"/>
    </source>
</evidence>
<dbReference type="Proteomes" id="UP000317355">
    <property type="component" value="Unassembled WGS sequence"/>
</dbReference>
<dbReference type="SUPFAM" id="SSF140931">
    <property type="entry name" value="Fic-like"/>
    <property type="match status" value="1"/>
</dbReference>
<evidence type="ECO:0000256" key="2">
    <source>
        <dbReference type="PIRSR" id="PIRSR640198-2"/>
    </source>
</evidence>
<gene>
    <name evidence="4" type="ORF">FHK82_12095</name>
</gene>
<dbReference type="InterPro" id="IPR025230">
    <property type="entry name" value="DUF4172"/>
</dbReference>
<dbReference type="InterPro" id="IPR040198">
    <property type="entry name" value="Fido_containing"/>
</dbReference>
<name>A0A558CX88_9GAMM</name>
<dbReference type="InterPro" id="IPR003812">
    <property type="entry name" value="Fido"/>
</dbReference>
<evidence type="ECO:0000259" key="3">
    <source>
        <dbReference type="PROSITE" id="PS51459"/>
    </source>
</evidence>
<feature type="active site" evidence="1">
    <location>
        <position position="209"/>
    </location>
</feature>
<evidence type="ECO:0000256" key="1">
    <source>
        <dbReference type="PIRSR" id="PIRSR640198-1"/>
    </source>
</evidence>
<feature type="binding site" evidence="2">
    <location>
        <begin position="213"/>
        <end position="220"/>
    </location>
    <ligand>
        <name>ATP</name>
        <dbReference type="ChEBI" id="CHEBI:30616"/>
    </ligand>
</feature>
<dbReference type="AlphaFoldDB" id="A0A558CX88"/>
<dbReference type="Pfam" id="PF02661">
    <property type="entry name" value="Fic"/>
    <property type="match status" value="1"/>
</dbReference>
<dbReference type="GO" id="GO:0005524">
    <property type="term" value="F:ATP binding"/>
    <property type="evidence" value="ECO:0007669"/>
    <property type="project" value="UniProtKB-KW"/>
</dbReference>
<dbReference type="EMBL" id="VMRY01000058">
    <property type="protein sequence ID" value="TVT53388.1"/>
    <property type="molecule type" value="Genomic_DNA"/>
</dbReference>
<dbReference type="InterPro" id="IPR036388">
    <property type="entry name" value="WH-like_DNA-bd_sf"/>
</dbReference>
<dbReference type="PROSITE" id="PS51459">
    <property type="entry name" value="FIDO"/>
    <property type="match status" value="1"/>
</dbReference>
<proteinExistence type="predicted"/>
<feature type="domain" description="Fido" evidence="3">
    <location>
        <begin position="114"/>
        <end position="273"/>
    </location>
</feature>
<organism evidence="4 5">
    <name type="scientific">Sedimenticola thiotaurini</name>
    <dbReference type="NCBI Taxonomy" id="1543721"/>
    <lineage>
        <taxon>Bacteria</taxon>
        <taxon>Pseudomonadati</taxon>
        <taxon>Pseudomonadota</taxon>
        <taxon>Gammaproteobacteria</taxon>
        <taxon>Chromatiales</taxon>
        <taxon>Sedimenticolaceae</taxon>
        <taxon>Sedimenticola</taxon>
    </lineage>
</organism>
<dbReference type="PANTHER" id="PTHR13504">
    <property type="entry name" value="FIDO DOMAIN-CONTAINING PROTEIN DDB_G0283145"/>
    <property type="match status" value="1"/>
</dbReference>
<protein>
    <submittedName>
        <fullName evidence="4">Fic family protein</fullName>
    </submittedName>
</protein>
<dbReference type="PANTHER" id="PTHR13504:SF33">
    <property type="entry name" value="FIC FAMILY PROTEIN"/>
    <property type="match status" value="1"/>
</dbReference>